<dbReference type="InterPro" id="IPR021031">
    <property type="entry name" value="Hyphal-reg_cell_wall_N"/>
</dbReference>
<dbReference type="GO" id="GO:0009277">
    <property type="term" value="C:fungal-type cell wall"/>
    <property type="evidence" value="ECO:0007669"/>
    <property type="project" value="UniProtKB-ARBA"/>
</dbReference>
<feature type="domain" description="Hyphally-regulated cell wall protein N-terminal" evidence="5">
    <location>
        <begin position="11"/>
        <end position="99"/>
    </location>
</feature>
<accession>A0AAN8A837</accession>
<comment type="caution">
    <text evidence="6">The sequence shown here is derived from an EMBL/GenBank/DDBJ whole genome shotgun (WGS) entry which is preliminary data.</text>
</comment>
<evidence type="ECO:0000256" key="1">
    <source>
        <dbReference type="ARBA" id="ARBA00004613"/>
    </source>
</evidence>
<keyword evidence="2" id="KW-0964">Secreted</keyword>
<organism evidence="6 7">
    <name type="scientific">Arxiozyma heterogenica</name>
    <dbReference type="NCBI Taxonomy" id="278026"/>
    <lineage>
        <taxon>Eukaryota</taxon>
        <taxon>Fungi</taxon>
        <taxon>Dikarya</taxon>
        <taxon>Ascomycota</taxon>
        <taxon>Saccharomycotina</taxon>
        <taxon>Saccharomycetes</taxon>
        <taxon>Saccharomycetales</taxon>
        <taxon>Saccharomycetaceae</taxon>
        <taxon>Arxiozyma</taxon>
    </lineage>
</organism>
<dbReference type="AlphaFoldDB" id="A0AAN8A837"/>
<evidence type="ECO:0000259" key="5">
    <source>
        <dbReference type="Pfam" id="PF11765"/>
    </source>
</evidence>
<proteinExistence type="predicted"/>
<dbReference type="Proteomes" id="UP001306508">
    <property type="component" value="Unassembled WGS sequence"/>
</dbReference>
<sequence>MSAYSHWVYISAATTTISTLTTLSGDQPFSNDIVIESGATFTLVSGSSYSFNGNINVKGSLDIIGDLKNELTSLQFGSTTTITNNGNINTENIKSANSVTDFIAAIVPGHGGLIDVDYDIKFAEKPCALPGIINPNFATENYCY</sequence>
<keyword evidence="3" id="KW-0732">Signal</keyword>
<keyword evidence="4" id="KW-0325">Glycoprotein</keyword>
<dbReference type="EMBL" id="JAWIZZ010000051">
    <property type="protein sequence ID" value="KAK5778935.1"/>
    <property type="molecule type" value="Genomic_DNA"/>
</dbReference>
<gene>
    <name evidence="6" type="ORF">RI543_003863</name>
</gene>
<keyword evidence="7" id="KW-1185">Reference proteome</keyword>
<evidence type="ECO:0000256" key="4">
    <source>
        <dbReference type="ARBA" id="ARBA00023180"/>
    </source>
</evidence>
<dbReference type="GO" id="GO:0005576">
    <property type="term" value="C:extracellular region"/>
    <property type="evidence" value="ECO:0007669"/>
    <property type="project" value="UniProtKB-SubCell"/>
</dbReference>
<evidence type="ECO:0000256" key="2">
    <source>
        <dbReference type="ARBA" id="ARBA00022525"/>
    </source>
</evidence>
<protein>
    <recommendedName>
        <fullName evidence="5">Hyphally-regulated cell wall protein N-terminal domain-containing protein</fullName>
    </recommendedName>
</protein>
<evidence type="ECO:0000313" key="7">
    <source>
        <dbReference type="Proteomes" id="UP001306508"/>
    </source>
</evidence>
<reference evidence="7" key="1">
    <citation type="submission" date="2023-07" db="EMBL/GenBank/DDBJ databases">
        <title>A draft genome of Kazachstania heterogenica Y-27499.</title>
        <authorList>
            <person name="Donic C."/>
            <person name="Kralova J.S."/>
            <person name="Fidel L."/>
            <person name="Ben-Dor S."/>
            <person name="Jung S."/>
        </authorList>
    </citation>
    <scope>NUCLEOTIDE SEQUENCE [LARGE SCALE GENOMIC DNA]</scope>
    <source>
        <strain evidence="7">Y27499</strain>
    </source>
</reference>
<dbReference type="Pfam" id="PF11765">
    <property type="entry name" value="Hyphal_reg_CWP"/>
    <property type="match status" value="1"/>
</dbReference>
<comment type="subcellular location">
    <subcellularLocation>
        <location evidence="1">Secreted</location>
    </subcellularLocation>
</comment>
<name>A0AAN8A837_9SACH</name>
<evidence type="ECO:0000313" key="6">
    <source>
        <dbReference type="EMBL" id="KAK5778935.1"/>
    </source>
</evidence>
<evidence type="ECO:0000256" key="3">
    <source>
        <dbReference type="ARBA" id="ARBA00022729"/>
    </source>
</evidence>